<reference evidence="1 2" key="1">
    <citation type="submission" date="2019-10" db="EMBL/GenBank/DDBJ databases">
        <title>Whole genome shotgun sequence of Acrocarpospora corrugata NBRC 13972.</title>
        <authorList>
            <person name="Ichikawa N."/>
            <person name="Kimura A."/>
            <person name="Kitahashi Y."/>
            <person name="Komaki H."/>
            <person name="Oguchi A."/>
        </authorList>
    </citation>
    <scope>NUCLEOTIDE SEQUENCE [LARGE SCALE GENOMIC DNA]</scope>
    <source>
        <strain evidence="1 2">NBRC 13972</strain>
    </source>
</reference>
<accession>A0A5M3VYA5</accession>
<evidence type="ECO:0000313" key="1">
    <source>
        <dbReference type="EMBL" id="GES00910.1"/>
    </source>
</evidence>
<name>A0A5M3VYA5_9ACTN</name>
<organism evidence="1 2">
    <name type="scientific">Acrocarpospora corrugata</name>
    <dbReference type="NCBI Taxonomy" id="35763"/>
    <lineage>
        <taxon>Bacteria</taxon>
        <taxon>Bacillati</taxon>
        <taxon>Actinomycetota</taxon>
        <taxon>Actinomycetes</taxon>
        <taxon>Streptosporangiales</taxon>
        <taxon>Streptosporangiaceae</taxon>
        <taxon>Acrocarpospora</taxon>
    </lineage>
</organism>
<dbReference type="RefSeq" id="WP_281353222.1">
    <property type="nucleotide sequence ID" value="NZ_BAAABN010000047.1"/>
</dbReference>
<evidence type="ECO:0000313" key="2">
    <source>
        <dbReference type="Proteomes" id="UP000334990"/>
    </source>
</evidence>
<protein>
    <submittedName>
        <fullName evidence="1">Uncharacterized protein</fullName>
    </submittedName>
</protein>
<dbReference type="Proteomes" id="UP000334990">
    <property type="component" value="Unassembled WGS sequence"/>
</dbReference>
<proteinExistence type="predicted"/>
<keyword evidence="2" id="KW-1185">Reference proteome</keyword>
<comment type="caution">
    <text evidence="1">The sequence shown here is derived from an EMBL/GenBank/DDBJ whole genome shotgun (WGS) entry which is preliminary data.</text>
</comment>
<sequence length="44" mass="4599">MNNEEPSQTALLAAAGRAAHLVVDQKPFLFEDTVACALLGDAAE</sequence>
<gene>
    <name evidence="1" type="ORF">Acor_29740</name>
</gene>
<dbReference type="EMBL" id="BLAD01000047">
    <property type="protein sequence ID" value="GES00910.1"/>
    <property type="molecule type" value="Genomic_DNA"/>
</dbReference>
<dbReference type="AlphaFoldDB" id="A0A5M3VYA5"/>